<keyword evidence="2" id="KW-1185">Reference proteome</keyword>
<organism evidence="1 2">
    <name type="scientific">Putridiphycobacter roseus</name>
    <dbReference type="NCBI Taxonomy" id="2219161"/>
    <lineage>
        <taxon>Bacteria</taxon>
        <taxon>Pseudomonadati</taxon>
        <taxon>Bacteroidota</taxon>
        <taxon>Flavobacteriia</taxon>
        <taxon>Flavobacteriales</taxon>
        <taxon>Crocinitomicaceae</taxon>
        <taxon>Putridiphycobacter</taxon>
    </lineage>
</organism>
<name>A0A2W1N3S0_9FLAO</name>
<dbReference type="EMBL" id="QKSB01000003">
    <property type="protein sequence ID" value="PZE17691.1"/>
    <property type="molecule type" value="Genomic_DNA"/>
</dbReference>
<reference evidence="1 2" key="1">
    <citation type="submission" date="2018-06" db="EMBL/GenBank/DDBJ databases">
        <title>The draft genome sequence of Crocinitomix sp. SM1701.</title>
        <authorList>
            <person name="Zhang X."/>
        </authorList>
    </citation>
    <scope>NUCLEOTIDE SEQUENCE [LARGE SCALE GENOMIC DNA]</scope>
    <source>
        <strain evidence="1 2">SM1701</strain>
    </source>
</reference>
<protein>
    <submittedName>
        <fullName evidence="1">Uncharacterized protein</fullName>
    </submittedName>
</protein>
<dbReference type="Proteomes" id="UP000249248">
    <property type="component" value="Unassembled WGS sequence"/>
</dbReference>
<accession>A0A2W1N3S0</accession>
<comment type="caution">
    <text evidence="1">The sequence shown here is derived from an EMBL/GenBank/DDBJ whole genome shotgun (WGS) entry which is preliminary data.</text>
</comment>
<proteinExistence type="predicted"/>
<evidence type="ECO:0000313" key="1">
    <source>
        <dbReference type="EMBL" id="PZE17691.1"/>
    </source>
</evidence>
<gene>
    <name evidence="1" type="ORF">DNU06_07630</name>
</gene>
<sequence length="146" mass="16088">MSFSKVGESQERESEYVGFNKNALSTNIGIGGLYFTATGYYERLLQQNKWQKNISSFVKFGYGAEAHWGGGGMYMLAQYGIFTGAKIHHLEISTGPNFFISGDLKGDFAPWSAALGWRVQKPGGNFIFRMGAAWPEAIYTGLGVSF</sequence>
<dbReference type="AlphaFoldDB" id="A0A2W1N3S0"/>
<evidence type="ECO:0000313" key="2">
    <source>
        <dbReference type="Proteomes" id="UP000249248"/>
    </source>
</evidence>